<comment type="cofactor">
    <cofactor evidence="7">
        <name>Mg(2+)</name>
        <dbReference type="ChEBI" id="CHEBI:18420"/>
    </cofactor>
    <text evidence="7">Binds 1 Mg(2+) ion per subunit.</text>
</comment>
<organism evidence="8 9">
    <name type="scientific">Candidatus Phocaeicola faecigallinarum</name>
    <dbReference type="NCBI Taxonomy" id="2838732"/>
    <lineage>
        <taxon>Bacteria</taxon>
        <taxon>Pseudomonadati</taxon>
        <taxon>Bacteroidota</taxon>
        <taxon>Bacteroidia</taxon>
        <taxon>Bacteroidales</taxon>
        <taxon>Bacteroidaceae</taxon>
        <taxon>Phocaeicola</taxon>
    </lineage>
</organism>
<dbReference type="GO" id="GO:0000287">
    <property type="term" value="F:magnesium ion binding"/>
    <property type="evidence" value="ECO:0007669"/>
    <property type="project" value="UniProtKB-UniRule"/>
</dbReference>
<evidence type="ECO:0000313" key="9">
    <source>
        <dbReference type="Proteomes" id="UP000783796"/>
    </source>
</evidence>
<dbReference type="NCBIfam" id="NF010555">
    <property type="entry name" value="PRK13949.1"/>
    <property type="match status" value="1"/>
</dbReference>
<evidence type="ECO:0000256" key="6">
    <source>
        <dbReference type="ARBA" id="ARBA00023141"/>
    </source>
</evidence>
<accession>A0A948WW33</accession>
<feature type="binding site" evidence="7">
    <location>
        <position position="78"/>
    </location>
    <ligand>
        <name>substrate</name>
    </ligand>
</feature>
<keyword evidence="7" id="KW-0460">Magnesium</keyword>
<evidence type="ECO:0000256" key="5">
    <source>
        <dbReference type="ARBA" id="ARBA00022840"/>
    </source>
</evidence>
<keyword evidence="2 7" id="KW-0808">Transferase</keyword>
<dbReference type="AlphaFoldDB" id="A0A948WW33"/>
<reference evidence="8" key="1">
    <citation type="journal article" date="2021" name="PeerJ">
        <title>Extensive microbial diversity within the chicken gut microbiome revealed by metagenomics and culture.</title>
        <authorList>
            <person name="Gilroy R."/>
            <person name="Ravi A."/>
            <person name="Getino M."/>
            <person name="Pursley I."/>
            <person name="Horton D.L."/>
            <person name="Alikhan N.F."/>
            <person name="Baker D."/>
            <person name="Gharbi K."/>
            <person name="Hall N."/>
            <person name="Watson M."/>
            <person name="Adriaenssens E.M."/>
            <person name="Foster-Nyarko E."/>
            <person name="Jarju S."/>
            <person name="Secka A."/>
            <person name="Antonio M."/>
            <person name="Oren A."/>
            <person name="Chaudhuri R.R."/>
            <person name="La Ragione R."/>
            <person name="Hildebrand F."/>
            <person name="Pallen M.J."/>
        </authorList>
    </citation>
    <scope>NUCLEOTIDE SEQUENCE</scope>
    <source>
        <strain evidence="8">G4-2901</strain>
    </source>
</reference>
<dbReference type="SUPFAM" id="SSF52540">
    <property type="entry name" value="P-loop containing nucleoside triphosphate hydrolases"/>
    <property type="match status" value="1"/>
</dbReference>
<feature type="binding site" evidence="7">
    <location>
        <position position="56"/>
    </location>
    <ligand>
        <name>substrate</name>
    </ligand>
</feature>
<dbReference type="GO" id="GO:0008652">
    <property type="term" value="P:amino acid biosynthetic process"/>
    <property type="evidence" value="ECO:0007669"/>
    <property type="project" value="UniProtKB-KW"/>
</dbReference>
<feature type="binding site" evidence="7">
    <location>
        <position position="139"/>
    </location>
    <ligand>
        <name>substrate</name>
    </ligand>
</feature>
<keyword evidence="5 7" id="KW-0067">ATP-binding</keyword>
<dbReference type="PANTHER" id="PTHR21087:SF16">
    <property type="entry name" value="SHIKIMATE KINASE 1, CHLOROPLASTIC"/>
    <property type="match status" value="1"/>
</dbReference>
<comment type="caution">
    <text evidence="7">Lacks conserved residue(s) required for the propagation of feature annotation.</text>
</comment>
<dbReference type="GO" id="GO:0005829">
    <property type="term" value="C:cytosol"/>
    <property type="evidence" value="ECO:0007669"/>
    <property type="project" value="TreeGrafter"/>
</dbReference>
<dbReference type="InterPro" id="IPR027417">
    <property type="entry name" value="P-loop_NTPase"/>
</dbReference>
<comment type="subcellular location">
    <subcellularLocation>
        <location evidence="7">Cytoplasm</location>
    </subcellularLocation>
</comment>
<dbReference type="InterPro" id="IPR000623">
    <property type="entry name" value="Shikimate_kinase/TSH1"/>
</dbReference>
<dbReference type="EC" id="2.7.1.71" evidence="7"/>
<dbReference type="EMBL" id="JAHLFW010000025">
    <property type="protein sequence ID" value="MBU3837224.1"/>
    <property type="molecule type" value="Genomic_DNA"/>
</dbReference>
<dbReference type="Gene3D" id="3.40.50.300">
    <property type="entry name" value="P-loop containing nucleotide triphosphate hydrolases"/>
    <property type="match status" value="1"/>
</dbReference>
<dbReference type="PANTHER" id="PTHR21087">
    <property type="entry name" value="SHIKIMATE KINASE"/>
    <property type="match status" value="1"/>
</dbReference>
<dbReference type="GO" id="GO:0009423">
    <property type="term" value="P:chorismate biosynthetic process"/>
    <property type="evidence" value="ECO:0007669"/>
    <property type="project" value="UniProtKB-UniRule"/>
</dbReference>
<keyword evidence="6 7" id="KW-0057">Aromatic amino acid biosynthesis</keyword>
<keyword evidence="1 7" id="KW-0028">Amino-acid biosynthesis</keyword>
<keyword evidence="3 7" id="KW-0547">Nucleotide-binding</keyword>
<feature type="binding site" evidence="7">
    <location>
        <begin position="10"/>
        <end position="15"/>
    </location>
    <ligand>
        <name>ATP</name>
        <dbReference type="ChEBI" id="CHEBI:30616"/>
    </ligand>
</feature>
<dbReference type="Proteomes" id="UP000783796">
    <property type="component" value="Unassembled WGS sequence"/>
</dbReference>
<comment type="caution">
    <text evidence="8">The sequence shown here is derived from an EMBL/GenBank/DDBJ whole genome shotgun (WGS) entry which is preliminary data.</text>
</comment>
<dbReference type="Pfam" id="PF01202">
    <property type="entry name" value="SKI"/>
    <property type="match status" value="1"/>
</dbReference>
<keyword evidence="4 7" id="KW-0418">Kinase</keyword>
<evidence type="ECO:0000256" key="7">
    <source>
        <dbReference type="HAMAP-Rule" id="MF_00109"/>
    </source>
</evidence>
<evidence type="ECO:0000313" key="8">
    <source>
        <dbReference type="EMBL" id="MBU3837224.1"/>
    </source>
</evidence>
<dbReference type="GO" id="GO:0005524">
    <property type="term" value="F:ATP binding"/>
    <property type="evidence" value="ECO:0007669"/>
    <property type="project" value="UniProtKB-UniRule"/>
</dbReference>
<comment type="similarity">
    <text evidence="7">Belongs to the shikimate kinase family.</text>
</comment>
<dbReference type="InterPro" id="IPR031322">
    <property type="entry name" value="Shikimate/glucono_kinase"/>
</dbReference>
<evidence type="ECO:0000256" key="4">
    <source>
        <dbReference type="ARBA" id="ARBA00022777"/>
    </source>
</evidence>
<evidence type="ECO:0000256" key="1">
    <source>
        <dbReference type="ARBA" id="ARBA00022605"/>
    </source>
</evidence>
<protein>
    <recommendedName>
        <fullName evidence="7">Shikimate kinase</fullName>
        <shortName evidence="7">SK</shortName>
        <ecNumber evidence="7">2.7.1.71</ecNumber>
    </recommendedName>
</protein>
<comment type="pathway">
    <text evidence="7">Metabolic intermediate biosynthesis; chorismate biosynthesis; chorismate from D-erythrose 4-phosphate and phosphoenolpyruvate: step 5/7.</text>
</comment>
<gene>
    <name evidence="7" type="primary">aroK</name>
    <name evidence="8" type="ORF">H9777_02635</name>
</gene>
<dbReference type="GO" id="GO:0009073">
    <property type="term" value="P:aromatic amino acid family biosynthetic process"/>
    <property type="evidence" value="ECO:0007669"/>
    <property type="project" value="UniProtKB-KW"/>
</dbReference>
<reference evidence="8" key="2">
    <citation type="submission" date="2021-04" db="EMBL/GenBank/DDBJ databases">
        <authorList>
            <person name="Gilroy R."/>
        </authorList>
    </citation>
    <scope>NUCLEOTIDE SEQUENCE</scope>
    <source>
        <strain evidence="8">G4-2901</strain>
    </source>
</reference>
<dbReference type="GO" id="GO:0004765">
    <property type="term" value="F:shikimate kinase activity"/>
    <property type="evidence" value="ECO:0007669"/>
    <property type="project" value="UniProtKB-UniRule"/>
</dbReference>
<sequence>MRIFLTGYMASGKTTLGKAFAKACNLSFIDLDWYIEERMHLSVRDIFASRGEEGFRQLERNMLHEVSEFENVVVACGGGTPCFFDNMEIMNSRGITVFLDASQDVLFRRLKQAAANRPLVAGKSDDELRQTISEGLERRMPFYSKAAIKLDGSRLESRKQIDDTVEILKNLINNITD</sequence>
<keyword evidence="7" id="KW-0963">Cytoplasm</keyword>
<proteinExistence type="inferred from homology"/>
<comment type="function">
    <text evidence="7">Catalyzes the specific phosphorylation of the 3-hydroxyl group of shikimic acid using ATP as a cosubstrate.</text>
</comment>
<evidence type="ECO:0000256" key="2">
    <source>
        <dbReference type="ARBA" id="ARBA00022679"/>
    </source>
</evidence>
<dbReference type="HAMAP" id="MF_00109">
    <property type="entry name" value="Shikimate_kinase"/>
    <property type="match status" value="1"/>
</dbReference>
<comment type="catalytic activity">
    <reaction evidence="7">
        <text>shikimate + ATP = 3-phosphoshikimate + ADP + H(+)</text>
        <dbReference type="Rhea" id="RHEA:13121"/>
        <dbReference type="ChEBI" id="CHEBI:15378"/>
        <dbReference type="ChEBI" id="CHEBI:30616"/>
        <dbReference type="ChEBI" id="CHEBI:36208"/>
        <dbReference type="ChEBI" id="CHEBI:145989"/>
        <dbReference type="ChEBI" id="CHEBI:456216"/>
        <dbReference type="EC" id="2.7.1.71"/>
    </reaction>
</comment>
<keyword evidence="7" id="KW-0479">Metal-binding</keyword>
<dbReference type="CDD" id="cd00464">
    <property type="entry name" value="SK"/>
    <property type="match status" value="1"/>
</dbReference>
<feature type="binding site" evidence="7">
    <location>
        <position position="14"/>
    </location>
    <ligand>
        <name>Mg(2+)</name>
        <dbReference type="ChEBI" id="CHEBI:18420"/>
    </ligand>
</feature>
<feature type="binding site" evidence="7">
    <location>
        <position position="32"/>
    </location>
    <ligand>
        <name>substrate</name>
    </ligand>
</feature>
<evidence type="ECO:0000256" key="3">
    <source>
        <dbReference type="ARBA" id="ARBA00022741"/>
    </source>
</evidence>
<dbReference type="PRINTS" id="PR01100">
    <property type="entry name" value="SHIKIMTKNASE"/>
</dbReference>
<name>A0A948WW33_9BACT</name>
<comment type="subunit">
    <text evidence="7">Monomer.</text>
</comment>
<feature type="binding site" evidence="7">
    <location>
        <position position="117"/>
    </location>
    <ligand>
        <name>ATP</name>
        <dbReference type="ChEBI" id="CHEBI:30616"/>
    </ligand>
</feature>